<evidence type="ECO:0000313" key="1">
    <source>
        <dbReference type="EMBL" id="MPM74135.1"/>
    </source>
</evidence>
<dbReference type="AlphaFoldDB" id="A0A645CB39"/>
<dbReference type="EMBL" id="VSSQ01025771">
    <property type="protein sequence ID" value="MPM74135.1"/>
    <property type="molecule type" value="Genomic_DNA"/>
</dbReference>
<gene>
    <name evidence="1" type="ORF">SDC9_121120</name>
</gene>
<reference evidence="1" key="1">
    <citation type="submission" date="2019-08" db="EMBL/GenBank/DDBJ databases">
        <authorList>
            <person name="Kucharzyk K."/>
            <person name="Murdoch R.W."/>
            <person name="Higgins S."/>
            <person name="Loffler F."/>
        </authorList>
    </citation>
    <scope>NUCLEOTIDE SEQUENCE</scope>
</reference>
<name>A0A645CB39_9ZZZZ</name>
<organism evidence="1">
    <name type="scientific">bioreactor metagenome</name>
    <dbReference type="NCBI Taxonomy" id="1076179"/>
    <lineage>
        <taxon>unclassified sequences</taxon>
        <taxon>metagenomes</taxon>
        <taxon>ecological metagenomes</taxon>
    </lineage>
</organism>
<comment type="caution">
    <text evidence="1">The sequence shown here is derived from an EMBL/GenBank/DDBJ whole genome shotgun (WGS) entry which is preliminary data.</text>
</comment>
<sequence length="155" mass="17018">MSRKVFFESLSVLPFLRGKVVIADDKASRLYAVDVVVNFTQSPVEIGRLVPLPVKPYCADLSVVGQQFGKLIEHEPVVGVPVSLFGASYSTARASDRKIVGSPPVELGVIEMQFDSLLVASIRELFDDVALERCAVHNVIRRLPGMKHRKAIVMA</sequence>
<protein>
    <submittedName>
        <fullName evidence="1">Uncharacterized protein</fullName>
    </submittedName>
</protein>
<proteinExistence type="predicted"/>
<accession>A0A645CB39</accession>